<dbReference type="SUPFAM" id="SSF50969">
    <property type="entry name" value="YVTN repeat-like/Quinoprotein amine dehydrogenase"/>
    <property type="match status" value="1"/>
</dbReference>
<organism evidence="1 2">
    <name type="scientific">Blautia parvula</name>
    <dbReference type="NCBI Taxonomy" id="2877527"/>
    <lineage>
        <taxon>Bacteria</taxon>
        <taxon>Bacillati</taxon>
        <taxon>Bacillota</taxon>
        <taxon>Clostridia</taxon>
        <taxon>Lachnospirales</taxon>
        <taxon>Lachnospiraceae</taxon>
        <taxon>Blautia</taxon>
    </lineage>
</organism>
<name>A0ABQ0BV16_9FIRM</name>
<dbReference type="Proteomes" id="UP001600941">
    <property type="component" value="Unassembled WGS sequence"/>
</dbReference>
<evidence type="ECO:0000313" key="2">
    <source>
        <dbReference type="Proteomes" id="UP001600941"/>
    </source>
</evidence>
<dbReference type="SUPFAM" id="SSF53850">
    <property type="entry name" value="Periplasmic binding protein-like II"/>
    <property type="match status" value="1"/>
</dbReference>
<gene>
    <name evidence="1" type="ORF">K340107D12_31980</name>
</gene>
<dbReference type="EMBL" id="BAABZQ010000001">
    <property type="protein sequence ID" value="GAA6500382.1"/>
    <property type="molecule type" value="Genomic_DNA"/>
</dbReference>
<dbReference type="Gene3D" id="3.40.190.10">
    <property type="entry name" value="Periplasmic binding protein-like II"/>
    <property type="match status" value="1"/>
</dbReference>
<dbReference type="InterPro" id="IPR006059">
    <property type="entry name" value="SBP"/>
</dbReference>
<evidence type="ECO:0008006" key="3">
    <source>
        <dbReference type="Google" id="ProtNLM"/>
    </source>
</evidence>
<protein>
    <recommendedName>
        <fullName evidence="3">Extracellular solute-binding protein</fullName>
    </recommendedName>
</protein>
<dbReference type="PROSITE" id="PS51257">
    <property type="entry name" value="PROKAR_LIPOPROTEIN"/>
    <property type="match status" value="1"/>
</dbReference>
<evidence type="ECO:0000313" key="1">
    <source>
        <dbReference type="EMBL" id="GAA6500382.1"/>
    </source>
</evidence>
<comment type="caution">
    <text evidence="1">The sequence shown here is derived from an EMBL/GenBank/DDBJ whole genome shotgun (WGS) entry which is preliminary data.</text>
</comment>
<sequence length="791" mass="86842">MRERIDEMNQKKRWTQRILAVLSICLVFTLASCGKAQDEKEKDTGSQSAAKGRYTEQEIKLHNTDILKPADSNSADAPFLDDLLLAMKGLEDGSLRIASANGIFDSDDKGESWVSWAETPQELRDDLASQDRSAFFAISGKGDIFYGMGSEQRRYKMVTADGSVRTVDPELPQTSIEDSGSVNIVRNAVFTDSGDVLCMDDTNVYQLDGETFSLKHTYGQETAEGQEIQGMAMYACVGDRLFEFSSDIRVLDDGSLKYENIKVISYDLQTQEPEGEQEALSSFLQEGSMDFSILPGADGKSLYFVSQSGIYRYKTDGTAIEKIFNGSMGQMNSNSFSADISAALTDGTIFIPYYMDEQGRLFRYMFDTEASLQPEHTITVYSLYDSPNIRQSITAFQGRHSDVMVEYETGMTGKDAVTRSDALKTLNTNIMAGEGPDVLILDGLPISSYIEKGLLMDIGDLVEKADQKEKFFDNIVNAYKKDGALRAVPTGFSIPVLVGEQSVLDRIGSLEELAEAAEADRENRPEVSHVLGSMTNSTLLLTLIPSSSPSWMAEDGTLDEERLTAFFENAKKIADAQNAPDSMEYSDTESQPFELSPFMTSAQLNTIEMGYTDSHMTIGNLMSAEGLSHILSMAKYFGSGGYKSTPSQSENVFIPLSPVGISSKTGSEETAREFVSFLLTEGQYSSAAASWPVSRTAFDGRLTLPSNFPLGMTHMESDVDGSVLDLEMIPPAQEDYDALKEMIKTLKTPAVTDEIINRTVMAEGVKCLSGEVSVSDTVDAILKKINLYLAE</sequence>
<dbReference type="Pfam" id="PF01547">
    <property type="entry name" value="SBP_bac_1"/>
    <property type="match status" value="1"/>
</dbReference>
<accession>A0ABQ0BV16</accession>
<keyword evidence="2" id="KW-1185">Reference proteome</keyword>
<proteinExistence type="predicted"/>
<reference evidence="1 2" key="1">
    <citation type="submission" date="2024-04" db="EMBL/GenBank/DDBJ databases">
        <title>Defined microbial consortia suppress multidrug-resistant proinflammatory Enterobacteriaceae via ecological control.</title>
        <authorList>
            <person name="Furuichi M."/>
            <person name="Kawaguchi T."/>
            <person name="Pust M."/>
            <person name="Yasuma K."/>
            <person name="Plichta D."/>
            <person name="Hasegawa N."/>
            <person name="Ohya T."/>
            <person name="Bhattarai S."/>
            <person name="Sasajima S."/>
            <person name="Aoto Y."/>
            <person name="Tuganbaev T."/>
            <person name="Yaginuma M."/>
            <person name="Ueda M."/>
            <person name="Okahashi N."/>
            <person name="Amafuji K."/>
            <person name="Kiridooshi Y."/>
            <person name="Sugita K."/>
            <person name="Strazar M."/>
            <person name="Skelly A."/>
            <person name="Suda W."/>
            <person name="Hattori M."/>
            <person name="Nakamoto N."/>
            <person name="Caballero S."/>
            <person name="Norman J."/>
            <person name="Olle B."/>
            <person name="Tanoue T."/>
            <person name="Arita M."/>
            <person name="Bucci V."/>
            <person name="Atarashi K."/>
            <person name="Xavier R."/>
            <person name="Honda K."/>
        </authorList>
    </citation>
    <scope>NUCLEOTIDE SEQUENCE [LARGE SCALE GENOMIC DNA]</scope>
    <source>
        <strain evidence="2">k34-0107-D12</strain>
    </source>
</reference>
<dbReference type="InterPro" id="IPR011044">
    <property type="entry name" value="Quino_amine_DH_bsu"/>
</dbReference>